<evidence type="ECO:0008006" key="4">
    <source>
        <dbReference type="Google" id="ProtNLM"/>
    </source>
</evidence>
<gene>
    <name evidence="2" type="ORF">M8523_15915</name>
</gene>
<reference evidence="2" key="1">
    <citation type="submission" date="2022-05" db="EMBL/GenBank/DDBJ databases">
        <authorList>
            <person name="Pankratov T."/>
        </authorList>
    </citation>
    <scope>NUCLEOTIDE SEQUENCE</scope>
    <source>
        <strain evidence="2">BP6-180914</strain>
    </source>
</reference>
<name>A0AA41Z576_9HYPH</name>
<keyword evidence="3" id="KW-1185">Reference proteome</keyword>
<dbReference type="EMBL" id="JAMOIM010000010">
    <property type="protein sequence ID" value="MCW6509507.1"/>
    <property type="molecule type" value="Genomic_DNA"/>
</dbReference>
<dbReference type="PANTHER" id="PTHR37549:SF1">
    <property type="entry name" value="LIPOPROTEIN LPRI"/>
    <property type="match status" value="1"/>
</dbReference>
<dbReference type="InterPro" id="IPR052755">
    <property type="entry name" value="Lysozyme_Inhibitor_LprI"/>
</dbReference>
<keyword evidence="1" id="KW-0732">Signal</keyword>
<evidence type="ECO:0000313" key="2">
    <source>
        <dbReference type="EMBL" id="MCW6509507.1"/>
    </source>
</evidence>
<dbReference type="GO" id="GO:0005576">
    <property type="term" value="C:extracellular region"/>
    <property type="evidence" value="ECO:0007669"/>
    <property type="project" value="TreeGrafter"/>
</dbReference>
<accession>A0AA41Z576</accession>
<proteinExistence type="predicted"/>
<dbReference type="AlphaFoldDB" id="A0AA41Z576"/>
<dbReference type="Proteomes" id="UP001165667">
    <property type="component" value="Unassembled WGS sequence"/>
</dbReference>
<feature type="chain" id="PRO_5041428879" description="Lysozyme inhibitor LprI N-terminal domain-containing protein" evidence="1">
    <location>
        <begin position="23"/>
        <end position="118"/>
    </location>
</feature>
<dbReference type="PANTHER" id="PTHR37549">
    <property type="entry name" value="LIPOPROTEIN LPRI"/>
    <property type="match status" value="1"/>
</dbReference>
<organism evidence="2 3">
    <name type="scientific">Lichenifustis flavocetrariae</name>
    <dbReference type="NCBI Taxonomy" id="2949735"/>
    <lineage>
        <taxon>Bacteria</taxon>
        <taxon>Pseudomonadati</taxon>
        <taxon>Pseudomonadota</taxon>
        <taxon>Alphaproteobacteria</taxon>
        <taxon>Hyphomicrobiales</taxon>
        <taxon>Lichenihabitantaceae</taxon>
        <taxon>Lichenifustis</taxon>
    </lineage>
</organism>
<evidence type="ECO:0000313" key="3">
    <source>
        <dbReference type="Proteomes" id="UP001165667"/>
    </source>
</evidence>
<comment type="caution">
    <text evidence="2">The sequence shown here is derived from an EMBL/GenBank/DDBJ whole genome shotgun (WGS) entry which is preliminary data.</text>
</comment>
<protein>
    <recommendedName>
        <fullName evidence="4">Lysozyme inhibitor LprI N-terminal domain-containing protein</fullName>
    </recommendedName>
</protein>
<dbReference type="RefSeq" id="WP_282585879.1">
    <property type="nucleotide sequence ID" value="NZ_JAMOIM010000010.1"/>
</dbReference>
<feature type="signal peptide" evidence="1">
    <location>
        <begin position="1"/>
        <end position="22"/>
    </location>
</feature>
<sequence>MRFIQHLFAAGFLLGGLTQAVAAPDGFIDCAKAATVDEKAICADIKLVQDDARMVTLYKVAMGLAGMGVRGDLQDGQSTWLEHRHTCKDDTTCLRTTYAARIERLQKVIDAVAARGPF</sequence>
<evidence type="ECO:0000256" key="1">
    <source>
        <dbReference type="SAM" id="SignalP"/>
    </source>
</evidence>